<evidence type="ECO:0000313" key="2">
    <source>
        <dbReference type="EMBL" id="EKT86378.1"/>
    </source>
</evidence>
<reference evidence="2 3" key="1">
    <citation type="journal article" date="2012" name="Gene">
        <title>Sequence of Leptospira santarosai serovar Shermani genome and prediction of virulence-associated genes.</title>
        <authorList>
            <person name="Chou L.F."/>
            <person name="Chen Y.T."/>
            <person name="Lu C.W."/>
            <person name="Ko Y.C."/>
            <person name="Tang C.Y."/>
            <person name="Pan M.J."/>
            <person name="Tian Y.C."/>
            <person name="Chiu C.H."/>
            <person name="Hung C.C."/>
            <person name="Yang C.W."/>
        </authorList>
    </citation>
    <scope>NUCLEOTIDE SEQUENCE [LARGE SCALE GENOMIC DNA]</scope>
    <source>
        <strain evidence="2">LT 821</strain>
    </source>
</reference>
<dbReference type="InterPro" id="IPR037181">
    <property type="entry name" value="SUFU_N"/>
</dbReference>
<reference evidence="2 3" key="2">
    <citation type="journal article" date="2014" name="Emerg. Microbes Infect.">
        <title>Potential impact on kidney infection: a whole-genome analysis of Leptospira santarosai serovar Shermani.</title>
        <authorList>
            <person name="Chou L.F."/>
            <person name="Chen T.W."/>
            <person name="Ko Y.C."/>
            <person name="Pan M.J."/>
            <person name="Tian Y.C."/>
            <person name="Chiu C.H."/>
            <person name="Tang P."/>
            <person name="Hung C.C."/>
            <person name="Yang C.W."/>
        </authorList>
    </citation>
    <scope>NUCLEOTIDE SEQUENCE</scope>
    <source>
        <strain evidence="2 3">LT 821</strain>
    </source>
</reference>
<organism evidence="2 3">
    <name type="scientific">Leptospira santarosai serovar Shermani str. LT 821</name>
    <dbReference type="NCBI Taxonomy" id="758847"/>
    <lineage>
        <taxon>Bacteria</taxon>
        <taxon>Pseudomonadati</taxon>
        <taxon>Spirochaetota</taxon>
        <taxon>Spirochaetia</taxon>
        <taxon>Leptospirales</taxon>
        <taxon>Leptospiraceae</taxon>
        <taxon>Leptospira</taxon>
    </lineage>
</organism>
<sequence>MSLFSKIFNINRKKEVIPVSEEIEALGWIAIDEITNQIYPEKILPSAITPQISPLHDLTGKQALFQSTIFDLSDHWLYVSYGCSELFEKTWEDPQRSGLGYEFTFRLDKKKHPYPPPFWPMVLMNDIAVYAMKGNRIDPGHTMNLGRSIDNEKGTKLTALLFVKDGKLPAIDTPYGSLYFLQIHGIENETLERIRSIEWSETSSELQKTSNVLITKTD</sequence>
<protein>
    <recommendedName>
        <fullName evidence="1">Suppressor of fused-like domain-containing protein</fullName>
    </recommendedName>
</protein>
<feature type="domain" description="Suppressor of fused-like" evidence="1">
    <location>
        <begin position="73"/>
        <end position="216"/>
    </location>
</feature>
<dbReference type="InterPro" id="IPR020941">
    <property type="entry name" value="SUFU-like_domain"/>
</dbReference>
<gene>
    <name evidence="2" type="ORF">LSS_12864</name>
</gene>
<dbReference type="PANTHER" id="PTHR10928">
    <property type="entry name" value="SUPPRESSOR OF FUSED"/>
    <property type="match status" value="1"/>
</dbReference>
<dbReference type="AlphaFoldDB" id="K8XY20"/>
<dbReference type="RefSeq" id="WP_004461124.1">
    <property type="nucleotide sequence ID" value="NZ_CP006694.1"/>
</dbReference>
<dbReference type="Proteomes" id="UP000035800">
    <property type="component" value="Chromosome I"/>
</dbReference>
<proteinExistence type="predicted"/>
<dbReference type="SUPFAM" id="SSF103359">
    <property type="entry name" value="Suppressor of Fused, N-terminal domain"/>
    <property type="match status" value="1"/>
</dbReference>
<dbReference type="KEGG" id="lst:LSS_12864"/>
<dbReference type="Pfam" id="PF05076">
    <property type="entry name" value="SUFU"/>
    <property type="match status" value="1"/>
</dbReference>
<dbReference type="STRING" id="758847.LSS_12864"/>
<dbReference type="EMBL" id="CP006694">
    <property type="protein sequence ID" value="EKT86378.1"/>
    <property type="molecule type" value="Genomic_DNA"/>
</dbReference>
<dbReference type="PANTHER" id="PTHR10928:SF2">
    <property type="entry name" value="SUPPRESSOR OF FUSED HOMOLOG"/>
    <property type="match status" value="1"/>
</dbReference>
<dbReference type="GO" id="GO:0005737">
    <property type="term" value="C:cytoplasm"/>
    <property type="evidence" value="ECO:0007669"/>
    <property type="project" value="TreeGrafter"/>
</dbReference>
<accession>K8XY20</accession>
<evidence type="ECO:0000313" key="3">
    <source>
        <dbReference type="Proteomes" id="UP000035800"/>
    </source>
</evidence>
<name>K8XY20_9LEPT</name>
<dbReference type="GeneID" id="29741862"/>
<evidence type="ECO:0000259" key="1">
    <source>
        <dbReference type="Pfam" id="PF05076"/>
    </source>
</evidence>
<dbReference type="PATRIC" id="fig|758847.3.peg.2700"/>
<dbReference type="InterPro" id="IPR007768">
    <property type="entry name" value="Suppressor_of_fused"/>
</dbReference>